<dbReference type="PIRSF" id="PIRSF024492">
    <property type="entry name" value="UCP024492"/>
    <property type="match status" value="1"/>
</dbReference>
<dbReference type="EMBL" id="DXHR01000018">
    <property type="protein sequence ID" value="HIW12613.1"/>
    <property type="molecule type" value="Genomic_DNA"/>
</dbReference>
<reference evidence="1" key="1">
    <citation type="journal article" date="2021" name="PeerJ">
        <title>Extensive microbial diversity within the chicken gut microbiome revealed by metagenomics and culture.</title>
        <authorList>
            <person name="Gilroy R."/>
            <person name="Ravi A."/>
            <person name="Getino M."/>
            <person name="Pursley I."/>
            <person name="Horton D.L."/>
            <person name="Alikhan N.F."/>
            <person name="Baker D."/>
            <person name="Gharbi K."/>
            <person name="Hall N."/>
            <person name="Watson M."/>
            <person name="Adriaenssens E.M."/>
            <person name="Foster-Nyarko E."/>
            <person name="Jarju S."/>
            <person name="Secka A."/>
            <person name="Antonio M."/>
            <person name="Oren A."/>
            <person name="Chaudhuri R.R."/>
            <person name="La Ragione R."/>
            <person name="Hildebrand F."/>
            <person name="Pallen M.J."/>
        </authorList>
    </citation>
    <scope>NUCLEOTIDE SEQUENCE</scope>
    <source>
        <strain evidence="1">ChiHjej13B12-752</strain>
    </source>
</reference>
<dbReference type="PANTHER" id="PTHR39337">
    <property type="entry name" value="BLR5642 PROTEIN"/>
    <property type="match status" value="1"/>
</dbReference>
<sequence length="184" mass="21050">MKIFTIGHSDHSKERLLEMLRYASIESVIDVRAFPASRKHPQFKKDNMETWLKESGIAYRHCPLLGGRRSRSGTVADELNAGWKNQSFHNYADYALTDDFREGLHQLKSDAEKKRAVYMCSERHPARCHRMIISNQLQADGWDVQHIIEGTEGKTELAGHKLGRWGAMPIIEETGDVVYPKIGE</sequence>
<gene>
    <name evidence="1" type="ORF">H9891_05560</name>
</gene>
<dbReference type="InterPro" id="IPR014519">
    <property type="entry name" value="UCP024492"/>
</dbReference>
<proteinExistence type="predicted"/>
<name>A0A9D1QHG4_9STAP</name>
<comment type="caution">
    <text evidence="1">The sequence shown here is derived from an EMBL/GenBank/DDBJ whole genome shotgun (WGS) entry which is preliminary data.</text>
</comment>
<evidence type="ECO:0000313" key="2">
    <source>
        <dbReference type="Proteomes" id="UP000823989"/>
    </source>
</evidence>
<reference evidence="1" key="2">
    <citation type="submission" date="2021-04" db="EMBL/GenBank/DDBJ databases">
        <authorList>
            <person name="Gilroy R."/>
        </authorList>
    </citation>
    <scope>NUCLEOTIDE SEQUENCE</scope>
    <source>
        <strain evidence="1">ChiHjej13B12-752</strain>
    </source>
</reference>
<dbReference type="InterPro" id="IPR007438">
    <property type="entry name" value="DUF488"/>
</dbReference>
<evidence type="ECO:0000313" key="1">
    <source>
        <dbReference type="EMBL" id="HIW12613.1"/>
    </source>
</evidence>
<organism evidence="1 2">
    <name type="scientific">Candidatus Salinicoccus stercoripullorum</name>
    <dbReference type="NCBI Taxonomy" id="2838756"/>
    <lineage>
        <taxon>Bacteria</taxon>
        <taxon>Bacillati</taxon>
        <taxon>Bacillota</taxon>
        <taxon>Bacilli</taxon>
        <taxon>Bacillales</taxon>
        <taxon>Staphylococcaceae</taxon>
        <taxon>Salinicoccus</taxon>
    </lineage>
</organism>
<accession>A0A9D1QHG4</accession>
<dbReference type="AlphaFoldDB" id="A0A9D1QHG4"/>
<dbReference type="Pfam" id="PF04343">
    <property type="entry name" value="DUF488"/>
    <property type="match status" value="1"/>
</dbReference>
<dbReference type="PANTHER" id="PTHR39337:SF1">
    <property type="entry name" value="BLR5642 PROTEIN"/>
    <property type="match status" value="1"/>
</dbReference>
<protein>
    <submittedName>
        <fullName evidence="1">DUF488 domain-containing protein</fullName>
    </submittedName>
</protein>
<dbReference type="Proteomes" id="UP000823989">
    <property type="component" value="Unassembled WGS sequence"/>
</dbReference>